<dbReference type="GO" id="GO:0000976">
    <property type="term" value="F:transcription cis-regulatory region binding"/>
    <property type="evidence" value="ECO:0007669"/>
    <property type="project" value="TreeGrafter"/>
</dbReference>
<dbReference type="PANTHER" id="PTHR47894">
    <property type="entry name" value="HTH-TYPE TRANSCRIPTIONAL REGULATOR GADX"/>
    <property type="match status" value="1"/>
</dbReference>
<evidence type="ECO:0000259" key="4">
    <source>
        <dbReference type="PROSITE" id="PS01124"/>
    </source>
</evidence>
<keyword evidence="3" id="KW-0804">Transcription</keyword>
<dbReference type="PANTHER" id="PTHR47894:SF1">
    <property type="entry name" value="HTH-TYPE TRANSCRIPTIONAL REGULATOR VQSM"/>
    <property type="match status" value="1"/>
</dbReference>
<dbReference type="InterPro" id="IPR020449">
    <property type="entry name" value="Tscrpt_reg_AraC-type_HTH"/>
</dbReference>
<protein>
    <submittedName>
        <fullName evidence="5">AraC-type DNA-binding protein</fullName>
    </submittedName>
</protein>
<keyword evidence="1" id="KW-0805">Transcription regulation</keyword>
<dbReference type="SUPFAM" id="SSF46689">
    <property type="entry name" value="Homeodomain-like"/>
    <property type="match status" value="1"/>
</dbReference>
<keyword evidence="6" id="KW-1185">Reference proteome</keyword>
<dbReference type="PRINTS" id="PR00032">
    <property type="entry name" value="HTHARAC"/>
</dbReference>
<dbReference type="Gene3D" id="1.10.10.60">
    <property type="entry name" value="Homeodomain-like"/>
    <property type="match status" value="1"/>
</dbReference>
<dbReference type="Pfam" id="PF12625">
    <property type="entry name" value="Arabinose_bd"/>
    <property type="match status" value="1"/>
</dbReference>
<dbReference type="InterPro" id="IPR018060">
    <property type="entry name" value="HTH_AraC"/>
</dbReference>
<dbReference type="InterPro" id="IPR032687">
    <property type="entry name" value="AraC-type_N"/>
</dbReference>
<dbReference type="GO" id="GO:0005829">
    <property type="term" value="C:cytosol"/>
    <property type="evidence" value="ECO:0007669"/>
    <property type="project" value="TreeGrafter"/>
</dbReference>
<evidence type="ECO:0000313" key="6">
    <source>
        <dbReference type="Proteomes" id="UP000199636"/>
    </source>
</evidence>
<organism evidence="5 6">
    <name type="scientific">Pseudomonas panipatensis</name>
    <dbReference type="NCBI Taxonomy" id="428992"/>
    <lineage>
        <taxon>Bacteria</taxon>
        <taxon>Pseudomonadati</taxon>
        <taxon>Pseudomonadota</taxon>
        <taxon>Gammaproteobacteria</taxon>
        <taxon>Pseudomonadales</taxon>
        <taxon>Pseudomonadaceae</taxon>
        <taxon>Pseudomonas</taxon>
    </lineage>
</organism>
<evidence type="ECO:0000256" key="3">
    <source>
        <dbReference type="ARBA" id="ARBA00023163"/>
    </source>
</evidence>
<proteinExistence type="predicted"/>
<evidence type="ECO:0000313" key="5">
    <source>
        <dbReference type="EMBL" id="SDH77896.1"/>
    </source>
</evidence>
<evidence type="ECO:0000256" key="2">
    <source>
        <dbReference type="ARBA" id="ARBA00023125"/>
    </source>
</evidence>
<keyword evidence="2 5" id="KW-0238">DNA-binding</keyword>
<dbReference type="Pfam" id="PF12833">
    <property type="entry name" value="HTH_18"/>
    <property type="match status" value="1"/>
</dbReference>
<name>A0A1G8F6X8_9PSED</name>
<dbReference type="Proteomes" id="UP000199636">
    <property type="component" value="Unassembled WGS sequence"/>
</dbReference>
<sequence length="375" mass="41952">MLRQVPGYGIVGQKIVIFGQDSLRALASMSTSPPWPPRRSGISVQLLSQFGLDHGLTLEDCLHGSDLDIGVLADPGREIDASQELRVIRNLVRHLGEEPGIGLRAGLRYHLNAYGIWGFALLSSPTFLSAAQIGLRYLGLTYAFHGMRLEEHADEAHLILDQTAVPEDLAAFIVERDFGGVLRIQRDLTNQRPPIRHASFRRPAPADTSLYRTELGVLPLFGQAENRIVFDRRLLEQPLPGANTQVAGHCEEQCKALLARRQARAGLAGRIRDRLLRTPGRLPDMEQVAGELHMTSRTLRRRLDEEGSHYRALLDEVRQALAEELLATGALRLEEIAERLGYGEVSNFIHAFKRWKGVTPKRFRESREALARHAD</sequence>
<dbReference type="SMART" id="SM00342">
    <property type="entry name" value="HTH_ARAC"/>
    <property type="match status" value="1"/>
</dbReference>
<reference evidence="6" key="1">
    <citation type="submission" date="2016-10" db="EMBL/GenBank/DDBJ databases">
        <authorList>
            <person name="Varghese N."/>
            <person name="Submissions S."/>
        </authorList>
    </citation>
    <scope>NUCLEOTIDE SEQUENCE [LARGE SCALE GENOMIC DNA]</scope>
    <source>
        <strain evidence="6">CCM 7469</strain>
    </source>
</reference>
<gene>
    <name evidence="5" type="ORF">SAMN05216272_10359</name>
</gene>
<evidence type="ECO:0000256" key="1">
    <source>
        <dbReference type="ARBA" id="ARBA00023015"/>
    </source>
</evidence>
<dbReference type="InterPro" id="IPR009057">
    <property type="entry name" value="Homeodomain-like_sf"/>
</dbReference>
<feature type="domain" description="HTH araC/xylS-type" evidence="4">
    <location>
        <begin position="265"/>
        <end position="366"/>
    </location>
</feature>
<dbReference type="PROSITE" id="PS01124">
    <property type="entry name" value="HTH_ARAC_FAMILY_2"/>
    <property type="match status" value="1"/>
</dbReference>
<dbReference type="GO" id="GO:0003700">
    <property type="term" value="F:DNA-binding transcription factor activity"/>
    <property type="evidence" value="ECO:0007669"/>
    <property type="project" value="InterPro"/>
</dbReference>
<dbReference type="EMBL" id="FNDS01000003">
    <property type="protein sequence ID" value="SDH77896.1"/>
    <property type="molecule type" value="Genomic_DNA"/>
</dbReference>
<dbReference type="AlphaFoldDB" id="A0A1G8F6X8"/>
<dbReference type="STRING" id="428992.SAMN05216272_10359"/>
<accession>A0A1G8F6X8</accession>